<protein>
    <submittedName>
        <fullName evidence="1">Uncharacterized protein</fullName>
    </submittedName>
</protein>
<proteinExistence type="predicted"/>
<gene>
    <name evidence="1" type="ORF">PROFUN_13056</name>
</gene>
<keyword evidence="2" id="KW-1185">Reference proteome</keyword>
<accession>A0A2P6N5E1</accession>
<reference evidence="1 2" key="1">
    <citation type="journal article" date="2018" name="Genome Biol. Evol.">
        <title>Multiple Roots of Fruiting Body Formation in Amoebozoa.</title>
        <authorList>
            <person name="Hillmann F."/>
            <person name="Forbes G."/>
            <person name="Novohradska S."/>
            <person name="Ferling I."/>
            <person name="Riege K."/>
            <person name="Groth M."/>
            <person name="Westermann M."/>
            <person name="Marz M."/>
            <person name="Spaller T."/>
            <person name="Winckler T."/>
            <person name="Schaap P."/>
            <person name="Glockner G."/>
        </authorList>
    </citation>
    <scope>NUCLEOTIDE SEQUENCE [LARGE SCALE GENOMIC DNA]</scope>
    <source>
        <strain evidence="1 2">Jena</strain>
    </source>
</reference>
<evidence type="ECO:0000313" key="2">
    <source>
        <dbReference type="Proteomes" id="UP000241769"/>
    </source>
</evidence>
<sequence>MSLAEYEKRPKSVKLRGLHKNVRASLTCVTDINSAVDRTNYTCRTSSEFAFYTHLTYIMYGYTVHVNAITGQRRMCGKRLGLSGHVTGTRPGVVRLQRSQKDGSNIEEMGRVVVLSGGRSSGEMTALVITTNMSPSLMMSQTRSTDSTSFEVGISKVIALLLQLSTTSQLLTMDHSNKPIAPQLPLLLRQLFHKSRRNISRVSHVITLHQADHIEFLINSPYSTRKTLPSHPLNLALLQRTDAGRMDSRSSRTTEKGAATALRYATQVTVDNQRGRKGIRTTNVWIRVLEAK</sequence>
<dbReference type="AlphaFoldDB" id="A0A2P6N5E1"/>
<comment type="caution">
    <text evidence="1">The sequence shown here is derived from an EMBL/GenBank/DDBJ whole genome shotgun (WGS) entry which is preliminary data.</text>
</comment>
<evidence type="ECO:0000313" key="1">
    <source>
        <dbReference type="EMBL" id="PRP79176.1"/>
    </source>
</evidence>
<dbReference type="InParanoid" id="A0A2P6N5E1"/>
<organism evidence="1 2">
    <name type="scientific">Planoprotostelium fungivorum</name>
    <dbReference type="NCBI Taxonomy" id="1890364"/>
    <lineage>
        <taxon>Eukaryota</taxon>
        <taxon>Amoebozoa</taxon>
        <taxon>Evosea</taxon>
        <taxon>Variosea</taxon>
        <taxon>Cavosteliida</taxon>
        <taxon>Cavosteliaceae</taxon>
        <taxon>Planoprotostelium</taxon>
    </lineage>
</organism>
<dbReference type="Proteomes" id="UP000241769">
    <property type="component" value="Unassembled WGS sequence"/>
</dbReference>
<dbReference type="EMBL" id="MDYQ01000194">
    <property type="protein sequence ID" value="PRP79176.1"/>
    <property type="molecule type" value="Genomic_DNA"/>
</dbReference>
<name>A0A2P6N5E1_9EUKA</name>